<dbReference type="EMBL" id="MCFL01000077">
    <property type="protein sequence ID" value="ORZ30669.1"/>
    <property type="molecule type" value="Genomic_DNA"/>
</dbReference>
<proteinExistence type="predicted"/>
<sequence length="145" mass="16180">MSKSFTTMSSPAPRRPSVLSPWVLGPLRLVPVLPLPPPACRTQMNLARKKRSLLGFKLLPMNPLARLRLVGTRLPTSPPRWSKQRPFRGIAHVIGLDQRRSHPKCQWFVTRCGVQHSRQDRALPGTITLSVGDARIAFGKHCAHG</sequence>
<gene>
    <name evidence="1" type="ORF">BCR44DRAFT_1291471</name>
</gene>
<evidence type="ECO:0000313" key="1">
    <source>
        <dbReference type="EMBL" id="ORZ30669.1"/>
    </source>
</evidence>
<name>A0A1Y2H7Y0_9FUNG</name>
<organism evidence="1 2">
    <name type="scientific">Catenaria anguillulae PL171</name>
    <dbReference type="NCBI Taxonomy" id="765915"/>
    <lineage>
        <taxon>Eukaryota</taxon>
        <taxon>Fungi</taxon>
        <taxon>Fungi incertae sedis</taxon>
        <taxon>Blastocladiomycota</taxon>
        <taxon>Blastocladiomycetes</taxon>
        <taxon>Blastocladiales</taxon>
        <taxon>Catenariaceae</taxon>
        <taxon>Catenaria</taxon>
    </lineage>
</organism>
<dbReference type="Proteomes" id="UP000193411">
    <property type="component" value="Unassembled WGS sequence"/>
</dbReference>
<dbReference type="AlphaFoldDB" id="A0A1Y2H7Y0"/>
<protein>
    <submittedName>
        <fullName evidence="1">Uncharacterized protein</fullName>
    </submittedName>
</protein>
<keyword evidence="2" id="KW-1185">Reference proteome</keyword>
<accession>A0A1Y2H7Y0</accession>
<reference evidence="1 2" key="1">
    <citation type="submission" date="2016-07" db="EMBL/GenBank/DDBJ databases">
        <title>Pervasive Adenine N6-methylation of Active Genes in Fungi.</title>
        <authorList>
            <consortium name="DOE Joint Genome Institute"/>
            <person name="Mondo S.J."/>
            <person name="Dannebaum R.O."/>
            <person name="Kuo R.C."/>
            <person name="Labutti K."/>
            <person name="Haridas S."/>
            <person name="Kuo A."/>
            <person name="Salamov A."/>
            <person name="Ahrendt S.R."/>
            <person name="Lipzen A."/>
            <person name="Sullivan W."/>
            <person name="Andreopoulos W.B."/>
            <person name="Clum A."/>
            <person name="Lindquist E."/>
            <person name="Daum C."/>
            <person name="Ramamoorthy G.K."/>
            <person name="Gryganskyi A."/>
            <person name="Culley D."/>
            <person name="Magnuson J.K."/>
            <person name="James T.Y."/>
            <person name="O'Malley M.A."/>
            <person name="Stajich J.E."/>
            <person name="Spatafora J.W."/>
            <person name="Visel A."/>
            <person name="Grigoriev I.V."/>
        </authorList>
    </citation>
    <scope>NUCLEOTIDE SEQUENCE [LARGE SCALE GENOMIC DNA]</scope>
    <source>
        <strain evidence="1 2">PL171</strain>
    </source>
</reference>
<comment type="caution">
    <text evidence="1">The sequence shown here is derived from an EMBL/GenBank/DDBJ whole genome shotgun (WGS) entry which is preliminary data.</text>
</comment>
<evidence type="ECO:0000313" key="2">
    <source>
        <dbReference type="Proteomes" id="UP000193411"/>
    </source>
</evidence>